<feature type="domain" description="3-keto-alpha-glucoside-1,2-lyase/3-keto-2-hydroxy-glucal hydratase" evidence="2">
    <location>
        <begin position="24"/>
        <end position="209"/>
    </location>
</feature>
<protein>
    <submittedName>
        <fullName evidence="3">DUF1080 domain-containing protein</fullName>
    </submittedName>
</protein>
<feature type="domain" description="3-keto-alpha-glucoside-1,2-lyase/3-keto-2-hydroxy-glucal hydratase" evidence="2">
    <location>
        <begin position="242"/>
        <end position="457"/>
    </location>
</feature>
<organism evidence="3 4">
    <name type="scientific">Exilibacterium tricleocarpae</name>
    <dbReference type="NCBI Taxonomy" id="2591008"/>
    <lineage>
        <taxon>Bacteria</taxon>
        <taxon>Pseudomonadati</taxon>
        <taxon>Pseudomonadota</taxon>
        <taxon>Gammaproteobacteria</taxon>
        <taxon>Cellvibrionales</taxon>
        <taxon>Cellvibrionaceae</taxon>
        <taxon>Exilibacterium</taxon>
    </lineage>
</organism>
<evidence type="ECO:0000256" key="1">
    <source>
        <dbReference type="SAM" id="SignalP"/>
    </source>
</evidence>
<evidence type="ECO:0000313" key="3">
    <source>
        <dbReference type="EMBL" id="TQV72595.1"/>
    </source>
</evidence>
<evidence type="ECO:0000313" key="4">
    <source>
        <dbReference type="Proteomes" id="UP000319732"/>
    </source>
</evidence>
<dbReference type="Pfam" id="PF06439">
    <property type="entry name" value="3keto-disac_hyd"/>
    <property type="match status" value="2"/>
</dbReference>
<feature type="chain" id="PRO_5022176345" evidence="1">
    <location>
        <begin position="22"/>
        <end position="459"/>
    </location>
</feature>
<dbReference type="OrthoDB" id="176168at2"/>
<evidence type="ECO:0000259" key="2">
    <source>
        <dbReference type="Pfam" id="PF06439"/>
    </source>
</evidence>
<reference evidence="3 4" key="1">
    <citation type="submission" date="2019-06" db="EMBL/GenBank/DDBJ databases">
        <title>Whole genome sequence for Cellvibrionaceae sp. R142.</title>
        <authorList>
            <person name="Wang G."/>
        </authorList>
    </citation>
    <scope>NUCLEOTIDE SEQUENCE [LARGE SCALE GENOMIC DNA]</scope>
    <source>
        <strain evidence="3 4">R142</strain>
    </source>
</reference>
<dbReference type="AlphaFoldDB" id="A0A545T5Y6"/>
<dbReference type="Proteomes" id="UP000319732">
    <property type="component" value="Unassembled WGS sequence"/>
</dbReference>
<dbReference type="GO" id="GO:0016787">
    <property type="term" value="F:hydrolase activity"/>
    <property type="evidence" value="ECO:0007669"/>
    <property type="project" value="InterPro"/>
</dbReference>
<dbReference type="Gene3D" id="2.60.120.560">
    <property type="entry name" value="Exo-inulinase, domain 1"/>
    <property type="match status" value="2"/>
</dbReference>
<keyword evidence="4" id="KW-1185">Reference proteome</keyword>
<comment type="caution">
    <text evidence="3">The sequence shown here is derived from an EMBL/GenBank/DDBJ whole genome shotgun (WGS) entry which is preliminary data.</text>
</comment>
<accession>A0A545T5Y6</accession>
<proteinExistence type="predicted"/>
<dbReference type="InterPro" id="IPR010496">
    <property type="entry name" value="AL/BT2_dom"/>
</dbReference>
<dbReference type="EMBL" id="VHSG01000019">
    <property type="protein sequence ID" value="TQV72595.1"/>
    <property type="molecule type" value="Genomic_DNA"/>
</dbReference>
<gene>
    <name evidence="3" type="ORF">FKG94_18010</name>
</gene>
<dbReference type="RefSeq" id="WP_142905727.1">
    <property type="nucleotide sequence ID" value="NZ_ML660098.1"/>
</dbReference>
<feature type="signal peptide" evidence="1">
    <location>
        <begin position="1"/>
        <end position="21"/>
    </location>
</feature>
<sequence>MNKLKLFLFLLVCANAGWAQADSWELLFNGKDLDNWTKLGGTAEYRIEGDAIVGTSKADTPNTFLTSRKTYSDFILEFEVKVDNRLNSGVQIRSLSKKSYQNGRVHGYQVEIDPSPRAYSGGIYDEGRRKWLYPLAINPQGRKAFRTGQWNSFHVEAVGDSIRVWVNGVMTSNLVDDMTARGFIGLQVHSIKQKEQVGTEVMWRNLRIKTRDLEASRWDVPPDVREVSYLTNRLSDWEQKKGFRLLWDGKTSKGWRGAKLDRFPRSGWTIKDGVLTVLATDGGEATGPGDIITEAQFGDFELELDFKITEGANSGIKYFVDPELNKGAGSAIGCEFQILDDARHPDAKQGVSGNRTLGSLYDLIAAQNLSNPAASKSRMFKGIGQWNRARIVSRNGKVEHWLNNEKAVEYDRYSQMFAALVNYSKYKDWPNFGRWPEGPILLQDHGDTVHFRSIKIREF</sequence>
<name>A0A545T5Y6_9GAMM</name>
<keyword evidence="1" id="KW-0732">Signal</keyword>